<dbReference type="InterPro" id="IPR050248">
    <property type="entry name" value="Polysacc_deacetylase_ArnD"/>
</dbReference>
<feature type="domain" description="NodB homology" evidence="2">
    <location>
        <begin position="69"/>
        <end position="255"/>
    </location>
</feature>
<dbReference type="InterPro" id="IPR011330">
    <property type="entry name" value="Glyco_hydro/deAcase_b/a-brl"/>
</dbReference>
<dbReference type="GO" id="GO:0016810">
    <property type="term" value="F:hydrolase activity, acting on carbon-nitrogen (but not peptide) bonds"/>
    <property type="evidence" value="ECO:0007669"/>
    <property type="project" value="InterPro"/>
</dbReference>
<protein>
    <submittedName>
        <fullName evidence="3">Polysaccharide deacetylase family protein</fullName>
    </submittedName>
</protein>
<dbReference type="PROSITE" id="PS51677">
    <property type="entry name" value="NODB"/>
    <property type="match status" value="1"/>
</dbReference>
<keyword evidence="1" id="KW-0472">Membrane</keyword>
<keyword evidence="1" id="KW-1133">Transmembrane helix</keyword>
<keyword evidence="1" id="KW-0812">Transmembrane</keyword>
<dbReference type="GO" id="GO:0005975">
    <property type="term" value="P:carbohydrate metabolic process"/>
    <property type="evidence" value="ECO:0007669"/>
    <property type="project" value="InterPro"/>
</dbReference>
<dbReference type="PANTHER" id="PTHR10587">
    <property type="entry name" value="GLYCOSYL TRANSFERASE-RELATED"/>
    <property type="match status" value="1"/>
</dbReference>
<feature type="transmembrane region" description="Helical" evidence="1">
    <location>
        <begin position="7"/>
        <end position="25"/>
    </location>
</feature>
<sequence length="261" mass="29440">MVYYYNGLIRASIVLHLLAICLFLMPDGWFYALFVMFGNHVVLVAQGLWPRSQWLGRNITHVPLDKAGGAVYLTIDDGPCPEVTPQVLQILEQYNAKATFFCIGKRVQQYPDLAKSIVAGGHKLENHSMEHSYTFSLWYTQKIYRDVVNAQTVIQQVTNVRPHYFRAPAGLRNIFLDAVLQKLGLCLMSWTRRGFDTRQRNANVVLDSLCRNLQAGDILLLHDGNAALTCNGRAVIVEVLPVLLQTLFENNLNPEVLPDGL</sequence>
<dbReference type="Proteomes" id="UP000321055">
    <property type="component" value="Unassembled WGS sequence"/>
</dbReference>
<dbReference type="Gene3D" id="3.20.20.370">
    <property type="entry name" value="Glycoside hydrolase/deacetylase"/>
    <property type="match status" value="1"/>
</dbReference>
<evidence type="ECO:0000256" key="1">
    <source>
        <dbReference type="SAM" id="Phobius"/>
    </source>
</evidence>
<comment type="caution">
    <text evidence="3">The sequence shown here is derived from an EMBL/GenBank/DDBJ whole genome shotgun (WGS) entry which is preliminary data.</text>
</comment>
<evidence type="ECO:0000313" key="3">
    <source>
        <dbReference type="EMBL" id="TXI26265.1"/>
    </source>
</evidence>
<organism evidence="3 4">
    <name type="scientific">Nitrosomonas oligotropha</name>
    <dbReference type="NCBI Taxonomy" id="42354"/>
    <lineage>
        <taxon>Bacteria</taxon>
        <taxon>Pseudomonadati</taxon>
        <taxon>Pseudomonadota</taxon>
        <taxon>Betaproteobacteria</taxon>
        <taxon>Nitrosomonadales</taxon>
        <taxon>Nitrosomonadaceae</taxon>
        <taxon>Nitrosomonas</taxon>
    </lineage>
</organism>
<accession>A0A5C7VN97</accession>
<evidence type="ECO:0000313" key="4">
    <source>
        <dbReference type="Proteomes" id="UP000321055"/>
    </source>
</evidence>
<gene>
    <name evidence="3" type="ORF">E6Q60_12925</name>
</gene>
<name>A0A5C7VN97_9PROT</name>
<dbReference type="EMBL" id="SSFX01000106">
    <property type="protein sequence ID" value="TXI26265.1"/>
    <property type="molecule type" value="Genomic_DNA"/>
</dbReference>
<dbReference type="Pfam" id="PF01522">
    <property type="entry name" value="Polysacc_deac_1"/>
    <property type="match status" value="1"/>
</dbReference>
<proteinExistence type="predicted"/>
<dbReference type="AlphaFoldDB" id="A0A5C7VN97"/>
<evidence type="ECO:0000259" key="2">
    <source>
        <dbReference type="PROSITE" id="PS51677"/>
    </source>
</evidence>
<dbReference type="InterPro" id="IPR002509">
    <property type="entry name" value="NODB_dom"/>
</dbReference>
<reference evidence="3 4" key="1">
    <citation type="submission" date="2018-09" db="EMBL/GenBank/DDBJ databases">
        <title>Metagenome Assembled Genomes from an Advanced Water Purification Facility.</title>
        <authorList>
            <person name="Stamps B.W."/>
            <person name="Spear J.R."/>
        </authorList>
    </citation>
    <scope>NUCLEOTIDE SEQUENCE [LARGE SCALE GENOMIC DNA]</scope>
    <source>
        <strain evidence="3">Bin_54_1</strain>
    </source>
</reference>
<dbReference type="SUPFAM" id="SSF88713">
    <property type="entry name" value="Glycoside hydrolase/deacetylase"/>
    <property type="match status" value="1"/>
</dbReference>
<dbReference type="CDD" id="cd10917">
    <property type="entry name" value="CE4_NodB_like_6s_7s"/>
    <property type="match status" value="1"/>
</dbReference>